<evidence type="ECO:0000256" key="5">
    <source>
        <dbReference type="SAM" id="Coils"/>
    </source>
</evidence>
<dbReference type="GO" id="GO:0055087">
    <property type="term" value="C:Ski complex"/>
    <property type="evidence" value="ECO:0007669"/>
    <property type="project" value="TreeGrafter"/>
</dbReference>
<dbReference type="Gene3D" id="3.40.50.300">
    <property type="entry name" value="P-loop containing nucleotide triphosphate hydrolases"/>
    <property type="match status" value="2"/>
</dbReference>
<sequence length="833" mass="95656">MVKVCSQDYPTENEEKYAEYFGKFSYPLSPFQKHALEAIVEGHHVLVTAHTGSGKTLPAEFALQHFVGKGKKVIYTSPIKALSNQKYYEFTKKYPDISFGLLTGDIKTNPDADVLIMTTEILMNYLFICNNEVTEKTQVGLQFNIDIQNDLGCVVFDEVHYINDKERGQVWEKTILMLPPQIQMVMLSATIDNPEGFAEWCERGSCGLEGSKCVYLASTNHRVVPLSHYGFLTTTEAIFKAVRDKETQKMIRETTNTLIPLQDHKGSFQELGYRNIIKIKDMLDVNRVDMKRKHVLNQLALFLRDREMLPAIAFVFSRKHVELCAKDITIPLLEDDSKVGYNVRRECEQIVRKLPNYQEYLELPEYNQVVGLLEKGIGIHHSGMIPILREIVELMISKKYIKMLFATESFAIGLDCPIRTAIFTSLTKFDGNGERYLMAHEYTQMAGRAGRRGIDTVGYVVHCNNLFRPPSLTDYKVTLGGVPQKLVSKFHISYGLILNLLKNGQTSDFHKFSEKSMIHDQIHKSIDDASAGLNDISQKIYNKRQTIEHSKTPMEVCEKYIAAENRFKMTVNKKKKEAEREMDTIKNEYRTLMEDVQRIRELTELDKDYARQLNSIEYMEQFIKEQTDKVLNIMVDNGIIEQVDRDYQLSYAGVLAGNIAEVHPIPLTKLIMDNAYFAEFSSKQLVGLFSCFTDIKIPSDQRCSVPRIDDYDLNNLINNLAGFYKKLEYAESDNDVNTGIRYENALVYDMIDYSMQWCECTTEEECKYFIQNVISEKEISIGDFTKAMMKIVTVTKELMNICEISGAIDLLYKLNQIEGMVLKYVLTSQSLYV</sequence>
<dbReference type="GO" id="GO:0003676">
    <property type="term" value="F:nucleic acid binding"/>
    <property type="evidence" value="ECO:0007669"/>
    <property type="project" value="InterPro"/>
</dbReference>
<dbReference type="CDD" id="cd18795">
    <property type="entry name" value="SF2_C_Ski2"/>
    <property type="match status" value="1"/>
</dbReference>
<dbReference type="GO" id="GO:0016787">
    <property type="term" value="F:hydrolase activity"/>
    <property type="evidence" value="ECO:0007669"/>
    <property type="project" value="UniProtKB-KW"/>
</dbReference>
<dbReference type="GO" id="GO:0004386">
    <property type="term" value="F:helicase activity"/>
    <property type="evidence" value="ECO:0007669"/>
    <property type="project" value="UniProtKB-KW"/>
</dbReference>
<dbReference type="InterPro" id="IPR027417">
    <property type="entry name" value="P-loop_NTPase"/>
</dbReference>
<proteinExistence type="predicted"/>
<keyword evidence="1" id="KW-0547">Nucleotide-binding</keyword>
<dbReference type="Gene3D" id="1.10.3380.30">
    <property type="match status" value="1"/>
</dbReference>
<dbReference type="GO" id="GO:0005524">
    <property type="term" value="F:ATP binding"/>
    <property type="evidence" value="ECO:0007669"/>
    <property type="project" value="UniProtKB-KW"/>
</dbReference>
<reference evidence="8" key="1">
    <citation type="journal article" date="2020" name="Nature">
        <title>Giant virus diversity and host interactions through global metagenomics.</title>
        <authorList>
            <person name="Schulz F."/>
            <person name="Roux S."/>
            <person name="Paez-Espino D."/>
            <person name="Jungbluth S."/>
            <person name="Walsh D.A."/>
            <person name="Denef V.J."/>
            <person name="McMahon K.D."/>
            <person name="Konstantinidis K.T."/>
            <person name="Eloe-Fadrosh E.A."/>
            <person name="Kyrpides N.C."/>
            <person name="Woyke T."/>
        </authorList>
    </citation>
    <scope>NUCLEOTIDE SEQUENCE</scope>
    <source>
        <strain evidence="8">GVMAG-M-3300027708-20</strain>
    </source>
</reference>
<keyword evidence="3" id="KW-0347">Helicase</keyword>
<dbReference type="InterPro" id="IPR011545">
    <property type="entry name" value="DEAD/DEAH_box_helicase_dom"/>
</dbReference>
<keyword evidence="2" id="KW-0378">Hydrolase</keyword>
<evidence type="ECO:0000313" key="8">
    <source>
        <dbReference type="EMBL" id="QHU03815.1"/>
    </source>
</evidence>
<name>A0A6C0JDA2_9ZZZZ</name>
<dbReference type="PANTHER" id="PTHR12131">
    <property type="entry name" value="ATP-DEPENDENT RNA AND DNA HELICASE"/>
    <property type="match status" value="1"/>
</dbReference>
<feature type="domain" description="Helicase ATP-binding" evidence="6">
    <location>
        <begin position="36"/>
        <end position="209"/>
    </location>
</feature>
<keyword evidence="5" id="KW-0175">Coiled coil</keyword>
<dbReference type="EMBL" id="MN740389">
    <property type="protein sequence ID" value="QHU03815.1"/>
    <property type="molecule type" value="Genomic_DNA"/>
</dbReference>
<evidence type="ECO:0000256" key="3">
    <source>
        <dbReference type="ARBA" id="ARBA00022806"/>
    </source>
</evidence>
<dbReference type="Pfam" id="PF00270">
    <property type="entry name" value="DEAD"/>
    <property type="match status" value="1"/>
</dbReference>
<dbReference type="PROSITE" id="PS51194">
    <property type="entry name" value="HELICASE_CTER"/>
    <property type="match status" value="1"/>
</dbReference>
<protein>
    <recommendedName>
        <fullName evidence="9">Helicase</fullName>
    </recommendedName>
</protein>
<evidence type="ECO:0000259" key="7">
    <source>
        <dbReference type="PROSITE" id="PS51194"/>
    </source>
</evidence>
<evidence type="ECO:0000256" key="4">
    <source>
        <dbReference type="ARBA" id="ARBA00022840"/>
    </source>
</evidence>
<dbReference type="SMART" id="SM00490">
    <property type="entry name" value="HELICc"/>
    <property type="match status" value="1"/>
</dbReference>
<dbReference type="GO" id="GO:0070478">
    <property type="term" value="P:nuclear-transcribed mRNA catabolic process, 3'-5' exonucleolytic nonsense-mediated decay"/>
    <property type="evidence" value="ECO:0007669"/>
    <property type="project" value="TreeGrafter"/>
</dbReference>
<evidence type="ECO:0000259" key="6">
    <source>
        <dbReference type="PROSITE" id="PS51192"/>
    </source>
</evidence>
<keyword evidence="4" id="KW-0067">ATP-binding</keyword>
<dbReference type="SUPFAM" id="SSF52540">
    <property type="entry name" value="P-loop containing nucleoside triphosphate hydrolases"/>
    <property type="match status" value="1"/>
</dbReference>
<evidence type="ECO:0000256" key="2">
    <source>
        <dbReference type="ARBA" id="ARBA00022801"/>
    </source>
</evidence>
<dbReference type="InterPro" id="IPR050699">
    <property type="entry name" value="RNA-DNA_Helicase"/>
</dbReference>
<evidence type="ECO:0000256" key="1">
    <source>
        <dbReference type="ARBA" id="ARBA00022741"/>
    </source>
</evidence>
<evidence type="ECO:0008006" key="9">
    <source>
        <dbReference type="Google" id="ProtNLM"/>
    </source>
</evidence>
<dbReference type="PROSITE" id="PS51192">
    <property type="entry name" value="HELICASE_ATP_BIND_1"/>
    <property type="match status" value="1"/>
</dbReference>
<dbReference type="InterPro" id="IPR014001">
    <property type="entry name" value="Helicase_ATP-bd"/>
</dbReference>
<dbReference type="PANTHER" id="PTHR12131:SF1">
    <property type="entry name" value="ATP-DEPENDENT RNA HELICASE SUPV3L1, MITOCHONDRIAL-RELATED"/>
    <property type="match status" value="1"/>
</dbReference>
<organism evidence="8">
    <name type="scientific">viral metagenome</name>
    <dbReference type="NCBI Taxonomy" id="1070528"/>
    <lineage>
        <taxon>unclassified sequences</taxon>
        <taxon>metagenomes</taxon>
        <taxon>organismal metagenomes</taxon>
    </lineage>
</organism>
<dbReference type="SMART" id="SM00487">
    <property type="entry name" value="DEXDc"/>
    <property type="match status" value="1"/>
</dbReference>
<dbReference type="InterPro" id="IPR001650">
    <property type="entry name" value="Helicase_C-like"/>
</dbReference>
<feature type="coiled-coil region" evidence="5">
    <location>
        <begin position="568"/>
        <end position="602"/>
    </location>
</feature>
<accession>A0A6C0JDA2</accession>
<dbReference type="AlphaFoldDB" id="A0A6C0JDA2"/>
<feature type="domain" description="Helicase C-terminal" evidence="7">
    <location>
        <begin position="295"/>
        <end position="501"/>
    </location>
</feature>